<evidence type="ECO:0000256" key="1">
    <source>
        <dbReference type="SAM" id="Coils"/>
    </source>
</evidence>
<dbReference type="EMBL" id="OZ034827">
    <property type="protein sequence ID" value="CAL1682459.1"/>
    <property type="molecule type" value="Genomic_DNA"/>
</dbReference>
<keyword evidence="1" id="KW-0175">Coiled coil</keyword>
<reference evidence="2" key="1">
    <citation type="submission" date="2024-04" db="EMBL/GenBank/DDBJ databases">
        <authorList>
            <consortium name="Molecular Ecology Group"/>
        </authorList>
    </citation>
    <scope>NUCLEOTIDE SEQUENCE</scope>
</reference>
<name>A0AAV2NRQ1_9HYME</name>
<feature type="coiled-coil region" evidence="1">
    <location>
        <begin position="73"/>
        <end position="139"/>
    </location>
</feature>
<sequence>MNKFGISLDKRRDYVTIGRLRLAIESLRNYVRDNALCQDPSTDYVAKERKIRRLAVPEVDTDATNKRYVELALNSVREEEARYRENIENITSRLRKDTDELQKGFFMLYSNIEKADNARDKLLQDLRKTMKELEEKTTTKQLFEKTMSRCDEISTD</sequence>
<dbReference type="AlphaFoldDB" id="A0AAV2NRQ1"/>
<dbReference type="Proteomes" id="UP001497644">
    <property type="component" value="Chromosome 4"/>
</dbReference>
<accession>A0AAV2NRQ1</accession>
<proteinExistence type="predicted"/>
<organism evidence="2 3">
    <name type="scientific">Lasius platythorax</name>
    <dbReference type="NCBI Taxonomy" id="488582"/>
    <lineage>
        <taxon>Eukaryota</taxon>
        <taxon>Metazoa</taxon>
        <taxon>Ecdysozoa</taxon>
        <taxon>Arthropoda</taxon>
        <taxon>Hexapoda</taxon>
        <taxon>Insecta</taxon>
        <taxon>Pterygota</taxon>
        <taxon>Neoptera</taxon>
        <taxon>Endopterygota</taxon>
        <taxon>Hymenoptera</taxon>
        <taxon>Apocrita</taxon>
        <taxon>Aculeata</taxon>
        <taxon>Formicoidea</taxon>
        <taxon>Formicidae</taxon>
        <taxon>Formicinae</taxon>
        <taxon>Lasius</taxon>
        <taxon>Lasius</taxon>
    </lineage>
</organism>
<keyword evidence="3" id="KW-1185">Reference proteome</keyword>
<evidence type="ECO:0000313" key="2">
    <source>
        <dbReference type="EMBL" id="CAL1682459.1"/>
    </source>
</evidence>
<evidence type="ECO:0000313" key="3">
    <source>
        <dbReference type="Proteomes" id="UP001497644"/>
    </source>
</evidence>
<protein>
    <submittedName>
        <fullName evidence="2">Uncharacterized protein</fullName>
    </submittedName>
</protein>
<gene>
    <name evidence="2" type="ORF">LPLAT_LOCUS8382</name>
</gene>